<accession>A0A6V8NCR0</accession>
<dbReference type="Gene3D" id="1.25.40.10">
    <property type="entry name" value="Tetratricopeptide repeat domain"/>
    <property type="match status" value="1"/>
</dbReference>
<keyword evidence="2 3" id="KW-0802">TPR repeat</keyword>
<feature type="repeat" description="TPR" evidence="3">
    <location>
        <begin position="414"/>
        <end position="447"/>
    </location>
</feature>
<feature type="repeat" description="TPR" evidence="3">
    <location>
        <begin position="482"/>
        <end position="515"/>
    </location>
</feature>
<dbReference type="AlphaFoldDB" id="A0A6V8NCR0"/>
<dbReference type="InterPro" id="IPR019734">
    <property type="entry name" value="TPR_rpt"/>
</dbReference>
<dbReference type="SMART" id="SM00028">
    <property type="entry name" value="TPR"/>
    <property type="match status" value="6"/>
</dbReference>
<dbReference type="Pfam" id="PF07719">
    <property type="entry name" value="TPR_2"/>
    <property type="match status" value="1"/>
</dbReference>
<dbReference type="PANTHER" id="PTHR44227">
    <property type="match status" value="1"/>
</dbReference>
<organism evidence="5 6">
    <name type="scientific">Geomonas limicola</name>
    <dbReference type="NCBI Taxonomy" id="2740186"/>
    <lineage>
        <taxon>Bacteria</taxon>
        <taxon>Pseudomonadati</taxon>
        <taxon>Thermodesulfobacteriota</taxon>
        <taxon>Desulfuromonadia</taxon>
        <taxon>Geobacterales</taxon>
        <taxon>Geobacteraceae</taxon>
        <taxon>Geomonas</taxon>
    </lineage>
</organism>
<gene>
    <name evidence="5" type="primary">ogt_4</name>
    <name evidence="5" type="ORF">GMLC_39970</name>
</gene>
<feature type="transmembrane region" description="Helical" evidence="4">
    <location>
        <begin position="343"/>
        <end position="360"/>
    </location>
</feature>
<dbReference type="InterPro" id="IPR052346">
    <property type="entry name" value="O-mannosyl-transferase_TMTC"/>
</dbReference>
<dbReference type="Pfam" id="PF13181">
    <property type="entry name" value="TPR_8"/>
    <property type="match status" value="1"/>
</dbReference>
<sequence length="631" mass="70940">MRNLKMLLCVVLTLVTMIVFLQTATHQFINFDDPGYVTSNTAVKGGLSAAGLAWAFTSTAMSNWHPLTWLSHMIDVQFFGLDPRWHHLTSVFLHAVTVVVLFMLLEGMTGALWQSFFVALLFAVHPLHVESVAWVAERKDVLSCLFGLISLSCYVRYVKTPGARWYLASLLLFVASLMSKPMLVTLPLVMLLLDYWPLDRYGCDPSTNATLPVLRLAREKIPFFVFSALSSAITVYSQHKGGAMATLDKVPVTARIENALIAWVKYIFLMVWPQDLAILYPFPKHLVLWQAAAAGIVLVIISTAVVRYRRRFPYLLTGWFWYFITLLPVIGLVTVGGQSMADRYTYFPLIGLFVACCWLIPDLMQGWQHRQVVLAVLAPLVFSLLTAVTWRQLGYWKDDFSLFRHTLEVTSDNYLILNNYGIALDAKGNHAEAFRYFNEAVQVNPRSAMAYSNLGSVSLGWGKLDDAVQNYTKALEINPNHLQARAGMGKTLAALGRFDEAVWQFQEALKIDPSLTAAHQNLALLLIKLGKNSEAQSHYEAALQLDPRSPKAALDMGIAMAQEGKMVEALGYFDDAQRIAPTSVEAHFNRGLAFVRLNRKEEAAGEFARVLELRPNSREARHWLDMLQKQN</sequence>
<dbReference type="InterPro" id="IPR011990">
    <property type="entry name" value="TPR-like_helical_dom_sf"/>
</dbReference>
<dbReference type="EMBL" id="BLXZ01000010">
    <property type="protein sequence ID" value="GFO70418.1"/>
    <property type="molecule type" value="Genomic_DNA"/>
</dbReference>
<feature type="transmembrane region" description="Helical" evidence="4">
    <location>
        <begin position="318"/>
        <end position="337"/>
    </location>
</feature>
<dbReference type="Pfam" id="PF14559">
    <property type="entry name" value="TPR_19"/>
    <property type="match status" value="1"/>
</dbReference>
<dbReference type="PROSITE" id="PS50005">
    <property type="entry name" value="TPR"/>
    <property type="match status" value="6"/>
</dbReference>
<dbReference type="GO" id="GO:0016740">
    <property type="term" value="F:transferase activity"/>
    <property type="evidence" value="ECO:0007669"/>
    <property type="project" value="UniProtKB-KW"/>
</dbReference>
<evidence type="ECO:0000256" key="4">
    <source>
        <dbReference type="SAM" id="Phobius"/>
    </source>
</evidence>
<protein>
    <submittedName>
        <fullName evidence="5">O-GlcNAc transferase</fullName>
    </submittedName>
</protein>
<dbReference type="InterPro" id="IPR013105">
    <property type="entry name" value="TPR_2"/>
</dbReference>
<feature type="repeat" description="TPR" evidence="3">
    <location>
        <begin position="516"/>
        <end position="549"/>
    </location>
</feature>
<dbReference type="Pfam" id="PF13432">
    <property type="entry name" value="TPR_16"/>
    <property type="match status" value="1"/>
</dbReference>
<feature type="transmembrane region" description="Helical" evidence="4">
    <location>
        <begin position="85"/>
        <end position="105"/>
    </location>
</feature>
<keyword evidence="1" id="KW-0677">Repeat</keyword>
<dbReference type="SUPFAM" id="SSF48452">
    <property type="entry name" value="TPR-like"/>
    <property type="match status" value="2"/>
</dbReference>
<dbReference type="PROSITE" id="PS50293">
    <property type="entry name" value="TPR_REGION"/>
    <property type="match status" value="3"/>
</dbReference>
<evidence type="ECO:0000256" key="2">
    <source>
        <dbReference type="ARBA" id="ARBA00022803"/>
    </source>
</evidence>
<evidence type="ECO:0000313" key="5">
    <source>
        <dbReference type="EMBL" id="GFO70418.1"/>
    </source>
</evidence>
<feature type="repeat" description="TPR" evidence="3">
    <location>
        <begin position="584"/>
        <end position="617"/>
    </location>
</feature>
<feature type="transmembrane region" description="Helical" evidence="4">
    <location>
        <begin position="165"/>
        <end position="193"/>
    </location>
</feature>
<dbReference type="RefSeq" id="WP_183363038.1">
    <property type="nucleotide sequence ID" value="NZ_BLXZ01000010.1"/>
</dbReference>
<evidence type="ECO:0000256" key="3">
    <source>
        <dbReference type="PROSITE-ProRule" id="PRU00339"/>
    </source>
</evidence>
<proteinExistence type="predicted"/>
<keyword evidence="4" id="KW-0472">Membrane</keyword>
<reference evidence="6" key="1">
    <citation type="submission" date="2020-06" db="EMBL/GenBank/DDBJ databases">
        <title>Draft genomic sequecing of Geomonas sp. Red745.</title>
        <authorList>
            <person name="Itoh H."/>
            <person name="Xu Z.X."/>
            <person name="Ushijima N."/>
            <person name="Masuda Y."/>
            <person name="Shiratori Y."/>
            <person name="Senoo K."/>
        </authorList>
    </citation>
    <scope>NUCLEOTIDE SEQUENCE [LARGE SCALE GENOMIC DNA]</scope>
    <source>
        <strain evidence="6">Red745</strain>
    </source>
</reference>
<feature type="transmembrane region" description="Helical" evidence="4">
    <location>
        <begin position="141"/>
        <end position="159"/>
    </location>
</feature>
<evidence type="ECO:0000313" key="6">
    <source>
        <dbReference type="Proteomes" id="UP000587586"/>
    </source>
</evidence>
<evidence type="ECO:0000256" key="1">
    <source>
        <dbReference type="ARBA" id="ARBA00022737"/>
    </source>
</evidence>
<keyword evidence="5" id="KW-0808">Transferase</keyword>
<dbReference type="Proteomes" id="UP000587586">
    <property type="component" value="Unassembled WGS sequence"/>
</dbReference>
<dbReference type="PANTHER" id="PTHR44227:SF3">
    <property type="entry name" value="PROTEIN O-MANNOSYL-TRANSFERASE TMTC4"/>
    <property type="match status" value="1"/>
</dbReference>
<feature type="transmembrane region" description="Helical" evidence="4">
    <location>
        <begin position="286"/>
        <end position="306"/>
    </location>
</feature>
<comment type="caution">
    <text evidence="5">The sequence shown here is derived from an EMBL/GenBank/DDBJ whole genome shotgun (WGS) entry which is preliminary data.</text>
</comment>
<feature type="repeat" description="TPR" evidence="3">
    <location>
        <begin position="448"/>
        <end position="481"/>
    </location>
</feature>
<name>A0A6V8NCR0_9BACT</name>
<keyword evidence="4" id="KW-1133">Transmembrane helix</keyword>
<feature type="repeat" description="TPR" evidence="3">
    <location>
        <begin position="550"/>
        <end position="583"/>
    </location>
</feature>
<keyword evidence="4" id="KW-0812">Transmembrane</keyword>
<keyword evidence="6" id="KW-1185">Reference proteome</keyword>
<feature type="transmembrane region" description="Helical" evidence="4">
    <location>
        <begin position="47"/>
        <end position="64"/>
    </location>
</feature>
<feature type="transmembrane region" description="Helical" evidence="4">
    <location>
        <begin position="372"/>
        <end position="390"/>
    </location>
</feature>